<keyword evidence="1" id="KW-1133">Transmembrane helix</keyword>
<keyword evidence="1" id="KW-0812">Transmembrane</keyword>
<evidence type="ECO:0000256" key="1">
    <source>
        <dbReference type="SAM" id="Phobius"/>
    </source>
</evidence>
<keyword evidence="3" id="KW-1185">Reference proteome</keyword>
<sequence>MARAVAVELIHLVAGLLVTQVFFRAAIWSYPQGAGSIEPVRWAVMLAVLAMSVPELVKAARKPRN</sequence>
<dbReference type="RefSeq" id="WP_076743102.1">
    <property type="nucleotide sequence ID" value="NZ_MPSB01000001.1"/>
</dbReference>
<proteinExistence type="predicted"/>
<dbReference type="OrthoDB" id="7584021at2"/>
<dbReference type="STRING" id="1915074.SPHI_02930"/>
<feature type="transmembrane region" description="Helical" evidence="1">
    <location>
        <begin position="9"/>
        <end position="28"/>
    </location>
</feature>
<gene>
    <name evidence="2" type="ORF">SPHI_02930</name>
</gene>
<keyword evidence="1" id="KW-0472">Membrane</keyword>
<evidence type="ECO:0000313" key="2">
    <source>
        <dbReference type="EMBL" id="ONF97661.1"/>
    </source>
</evidence>
<comment type="caution">
    <text evidence="2">The sequence shown here is derived from an EMBL/GenBank/DDBJ whole genome shotgun (WGS) entry which is preliminary data.</text>
</comment>
<organism evidence="2 3">
    <name type="scientific">Sphingomonas jeddahensis</name>
    <dbReference type="NCBI Taxonomy" id="1915074"/>
    <lineage>
        <taxon>Bacteria</taxon>
        <taxon>Pseudomonadati</taxon>
        <taxon>Pseudomonadota</taxon>
        <taxon>Alphaproteobacteria</taxon>
        <taxon>Sphingomonadales</taxon>
        <taxon>Sphingomonadaceae</taxon>
        <taxon>Sphingomonas</taxon>
    </lineage>
</organism>
<protein>
    <submittedName>
        <fullName evidence="2">Uncharacterized protein</fullName>
    </submittedName>
</protein>
<name>A0A1V2EYA4_9SPHN</name>
<dbReference type="EMBL" id="MPSB01000001">
    <property type="protein sequence ID" value="ONF97661.1"/>
    <property type="molecule type" value="Genomic_DNA"/>
</dbReference>
<dbReference type="AlphaFoldDB" id="A0A1V2EYA4"/>
<reference evidence="2 3" key="1">
    <citation type="submission" date="2016-11" db="EMBL/GenBank/DDBJ databases">
        <title>Genome sequence of Sphingomonas jeddahensis G39.</title>
        <authorList>
            <person name="Poehlein A."/>
            <person name="Wuebbeler J.H."/>
            <person name="Steinbuechel A."/>
            <person name="Daniel R."/>
        </authorList>
    </citation>
    <scope>NUCLEOTIDE SEQUENCE [LARGE SCALE GENOMIC DNA]</scope>
    <source>
        <strain evidence="2 3">G39</strain>
    </source>
</reference>
<dbReference type="Proteomes" id="UP000188729">
    <property type="component" value="Unassembled WGS sequence"/>
</dbReference>
<accession>A0A1V2EYA4</accession>
<evidence type="ECO:0000313" key="3">
    <source>
        <dbReference type="Proteomes" id="UP000188729"/>
    </source>
</evidence>
<feature type="transmembrane region" description="Helical" evidence="1">
    <location>
        <begin position="40"/>
        <end position="57"/>
    </location>
</feature>